<evidence type="ECO:0000313" key="8">
    <source>
        <dbReference type="EMBL" id="WDE97806.1"/>
    </source>
</evidence>
<evidence type="ECO:0000256" key="6">
    <source>
        <dbReference type="ARBA" id="ARBA00023141"/>
    </source>
</evidence>
<keyword evidence="3 7" id="KW-0547">Nucleotide-binding</keyword>
<dbReference type="InterPro" id="IPR000623">
    <property type="entry name" value="Shikimate_kinase/TSH1"/>
</dbReference>
<dbReference type="Proteomes" id="UP001214250">
    <property type="component" value="Chromosome 2"/>
</dbReference>
<evidence type="ECO:0000256" key="1">
    <source>
        <dbReference type="ARBA" id="ARBA00022605"/>
    </source>
</evidence>
<dbReference type="Pfam" id="PF01202">
    <property type="entry name" value="SKI"/>
    <property type="match status" value="1"/>
</dbReference>
<dbReference type="PANTHER" id="PTHR21087">
    <property type="entry name" value="SHIKIMATE KINASE"/>
    <property type="match status" value="1"/>
</dbReference>
<comment type="subcellular location">
    <subcellularLocation>
        <location evidence="7">Cytoplasm</location>
    </subcellularLocation>
</comment>
<dbReference type="PANTHER" id="PTHR21087:SF16">
    <property type="entry name" value="SHIKIMATE KINASE 1, CHLOROPLASTIC"/>
    <property type="match status" value="1"/>
</dbReference>
<feature type="binding site" evidence="7">
    <location>
        <begin position="10"/>
        <end position="15"/>
    </location>
    <ligand>
        <name>ATP</name>
        <dbReference type="ChEBI" id="CHEBI:30616"/>
    </ligand>
</feature>
<dbReference type="CDD" id="cd00464">
    <property type="entry name" value="SK"/>
    <property type="match status" value="1"/>
</dbReference>
<keyword evidence="7" id="KW-0479">Metal-binding</keyword>
<dbReference type="HAMAP" id="MF_00109">
    <property type="entry name" value="Shikimate_kinase"/>
    <property type="match status" value="1"/>
</dbReference>
<feature type="binding site" evidence="7">
    <location>
        <position position="56"/>
    </location>
    <ligand>
        <name>substrate</name>
    </ligand>
</feature>
<dbReference type="EC" id="2.7.1.71" evidence="7"/>
<comment type="caution">
    <text evidence="7">Lacks conserved residue(s) required for the propagation of feature annotation.</text>
</comment>
<feature type="binding site" evidence="7">
    <location>
        <position position="78"/>
    </location>
    <ligand>
        <name>substrate</name>
    </ligand>
</feature>
<comment type="pathway">
    <text evidence="7">Metabolic intermediate biosynthesis; chorismate biosynthesis; chorismate from D-erythrose 4-phosphate and phosphoenolpyruvate: step 5/7.</text>
</comment>
<keyword evidence="7" id="KW-0963">Cytoplasm</keyword>
<name>A0ABY7VUB5_9BACT</name>
<dbReference type="Gene3D" id="3.40.50.300">
    <property type="entry name" value="P-loop containing nucleotide triphosphate hydrolases"/>
    <property type="match status" value="1"/>
</dbReference>
<sequence length="176" mass="20264">MNIILVGFMASGKSSLSRYMATRTKRQALDLDIEIEKRAQMSIPKIFETVGEKAFRDLESYVTKLCKNYHNTIIATGGGCILREENRRALKEAGLVIWLNTSPENVQKYTAKRNNRPLLKGDKSLNDITQMMKKREALYADSSHLKIDVFQHNLEEIFDIIQSYKDQFLAQEYAKP</sequence>
<comment type="catalytic activity">
    <reaction evidence="7">
        <text>shikimate + ATP = 3-phosphoshikimate + ADP + H(+)</text>
        <dbReference type="Rhea" id="RHEA:13121"/>
        <dbReference type="ChEBI" id="CHEBI:15378"/>
        <dbReference type="ChEBI" id="CHEBI:30616"/>
        <dbReference type="ChEBI" id="CHEBI:36208"/>
        <dbReference type="ChEBI" id="CHEBI:145989"/>
        <dbReference type="ChEBI" id="CHEBI:456216"/>
        <dbReference type="EC" id="2.7.1.71"/>
    </reaction>
</comment>
<evidence type="ECO:0000256" key="3">
    <source>
        <dbReference type="ARBA" id="ARBA00022741"/>
    </source>
</evidence>
<feature type="binding site" evidence="7">
    <location>
        <position position="32"/>
    </location>
    <ligand>
        <name>substrate</name>
    </ligand>
</feature>
<dbReference type="EMBL" id="CP117812">
    <property type="protein sequence ID" value="WDE97806.1"/>
    <property type="molecule type" value="Genomic_DNA"/>
</dbReference>
<feature type="binding site" evidence="7">
    <location>
        <position position="14"/>
    </location>
    <ligand>
        <name>Mg(2+)</name>
        <dbReference type="ChEBI" id="CHEBI:18420"/>
    </ligand>
</feature>
<dbReference type="PRINTS" id="PR01100">
    <property type="entry name" value="SHIKIMTKNASE"/>
</dbReference>
<keyword evidence="9" id="KW-1185">Reference proteome</keyword>
<feature type="binding site" evidence="7">
    <location>
        <position position="135"/>
    </location>
    <ligand>
        <name>substrate</name>
    </ligand>
</feature>
<evidence type="ECO:0000256" key="2">
    <source>
        <dbReference type="ARBA" id="ARBA00022679"/>
    </source>
</evidence>
<keyword evidence="7" id="KW-0460">Magnesium</keyword>
<evidence type="ECO:0000256" key="7">
    <source>
        <dbReference type="HAMAP-Rule" id="MF_00109"/>
    </source>
</evidence>
<accession>A0ABY7VUB5</accession>
<comment type="subunit">
    <text evidence="7">Monomer.</text>
</comment>
<feature type="binding site" evidence="7">
    <location>
        <position position="116"/>
    </location>
    <ligand>
        <name>ATP</name>
        <dbReference type="ChEBI" id="CHEBI:30616"/>
    </ligand>
</feature>
<reference evidence="8 9" key="1">
    <citation type="submission" date="2023-02" db="EMBL/GenBank/DDBJ databases">
        <title>Genome sequence of Lentisphaera profundi SAORIC-696.</title>
        <authorList>
            <person name="Kim e."/>
            <person name="Cho J.-C."/>
            <person name="Choi A."/>
            <person name="Kang I."/>
        </authorList>
    </citation>
    <scope>NUCLEOTIDE SEQUENCE [LARGE SCALE GENOMIC DNA]</scope>
    <source>
        <strain evidence="8 9">SAORIC-696</strain>
    </source>
</reference>
<evidence type="ECO:0000313" key="9">
    <source>
        <dbReference type="Proteomes" id="UP001214250"/>
    </source>
</evidence>
<dbReference type="GO" id="GO:0016301">
    <property type="term" value="F:kinase activity"/>
    <property type="evidence" value="ECO:0007669"/>
    <property type="project" value="UniProtKB-KW"/>
</dbReference>
<dbReference type="RefSeq" id="WP_274152418.1">
    <property type="nucleotide sequence ID" value="NZ_CP117812.1"/>
</dbReference>
<keyword evidence="6 7" id="KW-0057">Aromatic amino acid biosynthesis</keyword>
<evidence type="ECO:0000256" key="4">
    <source>
        <dbReference type="ARBA" id="ARBA00022777"/>
    </source>
</evidence>
<comment type="similarity">
    <text evidence="7">Belongs to the shikimate kinase family.</text>
</comment>
<gene>
    <name evidence="7" type="primary">aroK</name>
    <name evidence="8" type="ORF">PQO03_18425</name>
</gene>
<comment type="function">
    <text evidence="7">Catalyzes the specific phosphorylation of the 3-hydroxyl group of shikimic acid using ATP as a cosubstrate.</text>
</comment>
<dbReference type="InterPro" id="IPR027417">
    <property type="entry name" value="P-loop_NTPase"/>
</dbReference>
<keyword evidence="2 7" id="KW-0808">Transferase</keyword>
<proteinExistence type="inferred from homology"/>
<dbReference type="SUPFAM" id="SSF52540">
    <property type="entry name" value="P-loop containing nucleoside triphosphate hydrolases"/>
    <property type="match status" value="1"/>
</dbReference>
<organism evidence="8 9">
    <name type="scientific">Lentisphaera profundi</name>
    <dbReference type="NCBI Taxonomy" id="1658616"/>
    <lineage>
        <taxon>Bacteria</taxon>
        <taxon>Pseudomonadati</taxon>
        <taxon>Lentisphaerota</taxon>
        <taxon>Lentisphaeria</taxon>
        <taxon>Lentisphaerales</taxon>
        <taxon>Lentisphaeraceae</taxon>
        <taxon>Lentisphaera</taxon>
    </lineage>
</organism>
<keyword evidence="1 7" id="KW-0028">Amino-acid biosynthesis</keyword>
<keyword evidence="5 7" id="KW-0067">ATP-binding</keyword>
<dbReference type="InterPro" id="IPR031322">
    <property type="entry name" value="Shikimate/glucono_kinase"/>
</dbReference>
<protein>
    <recommendedName>
        <fullName evidence="7">Shikimate kinase</fullName>
        <shortName evidence="7">SK</shortName>
        <ecNumber evidence="7">2.7.1.71</ecNumber>
    </recommendedName>
</protein>
<comment type="cofactor">
    <cofactor evidence="7">
        <name>Mg(2+)</name>
        <dbReference type="ChEBI" id="CHEBI:18420"/>
    </cofactor>
    <text evidence="7">Binds 1 Mg(2+) ion per subunit.</text>
</comment>
<keyword evidence="4 7" id="KW-0418">Kinase</keyword>
<evidence type="ECO:0000256" key="5">
    <source>
        <dbReference type="ARBA" id="ARBA00022840"/>
    </source>
</evidence>